<evidence type="ECO:0000256" key="1">
    <source>
        <dbReference type="SAM" id="Phobius"/>
    </source>
</evidence>
<proteinExistence type="predicted"/>
<evidence type="ECO:0000313" key="2">
    <source>
        <dbReference type="EMBL" id="AVR46070.1"/>
    </source>
</evidence>
<protein>
    <submittedName>
        <fullName evidence="2">Uncharacterized protein</fullName>
    </submittedName>
</protein>
<evidence type="ECO:0000313" key="3">
    <source>
        <dbReference type="Proteomes" id="UP000241507"/>
    </source>
</evidence>
<accession>A0A2R3Z719</accession>
<dbReference type="KEGG" id="grs:C7S20_12845"/>
<dbReference type="EMBL" id="CP028136">
    <property type="protein sequence ID" value="AVR46070.1"/>
    <property type="molecule type" value="Genomic_DNA"/>
</dbReference>
<keyword evidence="1" id="KW-0812">Transmembrane</keyword>
<sequence>MLKRKYRKIKRFKMLKKSENMRIYQVLRPILIQTSIKINFYKRQLKYSYSGDCFFSALGGDAIMLLTIYEFRNTILEFESQETTNKRQELRAMNYDS</sequence>
<name>A0A2R3Z719_9FLAO</name>
<keyword evidence="3" id="KW-1185">Reference proteome</keyword>
<feature type="transmembrane region" description="Helical" evidence="1">
    <location>
        <begin position="47"/>
        <end position="69"/>
    </location>
</feature>
<reference evidence="3" key="1">
    <citation type="submission" date="2018-03" db="EMBL/GenBank/DDBJ databases">
        <title>Gramella fulva sp. nov., isolated from a dry surface of tidal flat.</title>
        <authorList>
            <person name="Hwang S.H."/>
            <person name="Hwang W.M."/>
            <person name="Kang K."/>
            <person name="Ahn T.-Y."/>
        </authorList>
    </citation>
    <scope>NUCLEOTIDE SEQUENCE [LARGE SCALE GENOMIC DNA]</scope>
    <source>
        <strain evidence="3">SH35</strain>
    </source>
</reference>
<keyword evidence="1" id="KW-1133">Transmembrane helix</keyword>
<dbReference type="AlphaFoldDB" id="A0A2R3Z719"/>
<dbReference type="Proteomes" id="UP000241507">
    <property type="component" value="Chromosome"/>
</dbReference>
<keyword evidence="1" id="KW-0472">Membrane</keyword>
<organism evidence="2 3">
    <name type="scientific">Christiangramia fulva</name>
    <dbReference type="NCBI Taxonomy" id="2126553"/>
    <lineage>
        <taxon>Bacteria</taxon>
        <taxon>Pseudomonadati</taxon>
        <taxon>Bacteroidota</taxon>
        <taxon>Flavobacteriia</taxon>
        <taxon>Flavobacteriales</taxon>
        <taxon>Flavobacteriaceae</taxon>
        <taxon>Christiangramia</taxon>
    </lineage>
</organism>
<gene>
    <name evidence="2" type="ORF">C7S20_12845</name>
</gene>